<feature type="region of interest" description="Disordered" evidence="1">
    <location>
        <begin position="340"/>
        <end position="364"/>
    </location>
</feature>
<feature type="compositionally biased region" description="Basic residues" evidence="1">
    <location>
        <begin position="342"/>
        <end position="353"/>
    </location>
</feature>
<dbReference type="Proteomes" id="UP001222325">
    <property type="component" value="Unassembled WGS sequence"/>
</dbReference>
<proteinExistence type="predicted"/>
<evidence type="ECO:0000313" key="2">
    <source>
        <dbReference type="EMBL" id="KAJ7102085.1"/>
    </source>
</evidence>
<dbReference type="AlphaFoldDB" id="A0AAD6UGJ7"/>
<feature type="compositionally biased region" description="Basic residues" evidence="1">
    <location>
        <begin position="225"/>
        <end position="234"/>
    </location>
</feature>
<accession>A0AAD6UGJ7</accession>
<sequence length="422" mass="43840">MSQPTSSTSSTTHNKMPASACTPPSLAHPHLLVCASTAASSRCACTITCGTSRTSRASLRCAAHTAAAAAAVFVAVLQRAQRAAPLVPHAPPPRSSAPPASCSLEPHHALPIVRPRSPLVPVPVTRLIAPARSLAPPPLARPTPPRTTSSEPLAPPGRPCSLRPFGPTTPTPLVWAARAHLGLVRAPASCTSIIRSRRHPARSRLSGPHLFRAPGPASLVPPRHPTPRRPTPHRLVRSRRSFAPHPASPLVRAASPLLSVPGRCPPLARGPGRIIARASLRTALRRLRPAYSSQPPASSVVPPPCLPTRSCPSRPPPICGPSLASRSFAPRPSQLVRAAGRLPHHARASRSRRPGVGVTPPAVLPLDTPARPTLARLFVPAPPPPPLVRLPTASSIGALAPARPSSAHPAVSCLGGGEEPPV</sequence>
<protein>
    <submittedName>
        <fullName evidence="2">Uncharacterized protein</fullName>
    </submittedName>
</protein>
<keyword evidence="3" id="KW-1185">Reference proteome</keyword>
<feature type="region of interest" description="Disordered" evidence="1">
    <location>
        <begin position="399"/>
        <end position="422"/>
    </location>
</feature>
<name>A0AAD6UGJ7_9AGAR</name>
<comment type="caution">
    <text evidence="2">The sequence shown here is derived from an EMBL/GenBank/DDBJ whole genome shotgun (WGS) entry which is preliminary data.</text>
</comment>
<evidence type="ECO:0000256" key="1">
    <source>
        <dbReference type="SAM" id="MobiDB-lite"/>
    </source>
</evidence>
<feature type="region of interest" description="Disordered" evidence="1">
    <location>
        <begin position="133"/>
        <end position="165"/>
    </location>
</feature>
<organism evidence="2 3">
    <name type="scientific">Mycena belliarum</name>
    <dbReference type="NCBI Taxonomy" id="1033014"/>
    <lineage>
        <taxon>Eukaryota</taxon>
        <taxon>Fungi</taxon>
        <taxon>Dikarya</taxon>
        <taxon>Basidiomycota</taxon>
        <taxon>Agaricomycotina</taxon>
        <taxon>Agaricomycetes</taxon>
        <taxon>Agaricomycetidae</taxon>
        <taxon>Agaricales</taxon>
        <taxon>Marasmiineae</taxon>
        <taxon>Mycenaceae</taxon>
        <taxon>Mycena</taxon>
    </lineage>
</organism>
<feature type="region of interest" description="Disordered" evidence="1">
    <location>
        <begin position="198"/>
        <end position="234"/>
    </location>
</feature>
<dbReference type="EMBL" id="JARJCN010000003">
    <property type="protein sequence ID" value="KAJ7102085.1"/>
    <property type="molecule type" value="Genomic_DNA"/>
</dbReference>
<feature type="compositionally biased region" description="Low complexity" evidence="1">
    <location>
        <begin position="1"/>
        <end position="12"/>
    </location>
</feature>
<gene>
    <name evidence="2" type="ORF">B0H15DRAFT_983643</name>
</gene>
<evidence type="ECO:0000313" key="3">
    <source>
        <dbReference type="Proteomes" id="UP001222325"/>
    </source>
</evidence>
<reference evidence="2" key="1">
    <citation type="submission" date="2023-03" db="EMBL/GenBank/DDBJ databases">
        <title>Massive genome expansion in bonnet fungi (Mycena s.s.) driven by repeated elements and novel gene families across ecological guilds.</title>
        <authorList>
            <consortium name="Lawrence Berkeley National Laboratory"/>
            <person name="Harder C.B."/>
            <person name="Miyauchi S."/>
            <person name="Viragh M."/>
            <person name="Kuo A."/>
            <person name="Thoen E."/>
            <person name="Andreopoulos B."/>
            <person name="Lu D."/>
            <person name="Skrede I."/>
            <person name="Drula E."/>
            <person name="Henrissat B."/>
            <person name="Morin E."/>
            <person name="Kohler A."/>
            <person name="Barry K."/>
            <person name="LaButti K."/>
            <person name="Morin E."/>
            <person name="Salamov A."/>
            <person name="Lipzen A."/>
            <person name="Mereny Z."/>
            <person name="Hegedus B."/>
            <person name="Baldrian P."/>
            <person name="Stursova M."/>
            <person name="Weitz H."/>
            <person name="Taylor A."/>
            <person name="Grigoriev I.V."/>
            <person name="Nagy L.G."/>
            <person name="Martin F."/>
            <person name="Kauserud H."/>
        </authorList>
    </citation>
    <scope>NUCLEOTIDE SEQUENCE</scope>
    <source>
        <strain evidence="2">CBHHK173m</strain>
    </source>
</reference>
<feature type="compositionally biased region" description="Pro residues" evidence="1">
    <location>
        <begin position="135"/>
        <end position="145"/>
    </location>
</feature>
<feature type="region of interest" description="Disordered" evidence="1">
    <location>
        <begin position="1"/>
        <end position="21"/>
    </location>
</feature>